<evidence type="ECO:0000256" key="9">
    <source>
        <dbReference type="ARBA" id="ARBA00022989"/>
    </source>
</evidence>
<dbReference type="PANTHER" id="PTHR37838:SF1">
    <property type="entry name" value="NA(+)-TRANSLOCATING NADH-QUINONE REDUCTASE SUBUNIT C"/>
    <property type="match status" value="1"/>
</dbReference>
<evidence type="ECO:0000256" key="5">
    <source>
        <dbReference type="ARBA" id="ARBA00022630"/>
    </source>
</evidence>
<protein>
    <recommendedName>
        <fullName evidence="16 17">Na(+)-translocating NADH-quinone reductase subunit C</fullName>
        <shortName evidence="16 17">Na(+)-NQR subunit C</shortName>
        <shortName evidence="16 17">Na(+)-translocating NQR subunit C</shortName>
        <ecNumber evidence="16 17">7.2.1.1</ecNumber>
    </recommendedName>
    <alternativeName>
        <fullName evidence="16 17">NQR complex subunit C</fullName>
    </alternativeName>
    <alternativeName>
        <fullName evidence="16 17">NQR-1 subunit C</fullName>
    </alternativeName>
</protein>
<accession>A0A656HEE6</accession>
<keyword evidence="14 16" id="KW-0472">Membrane</keyword>
<keyword evidence="5 16" id="KW-0285">Flavoprotein</keyword>
<keyword evidence="8 16" id="KW-1278">Translocase</keyword>
<evidence type="ECO:0000256" key="11">
    <source>
        <dbReference type="ARBA" id="ARBA00023053"/>
    </source>
</evidence>
<keyword evidence="7 16" id="KW-0812">Transmembrane</keyword>
<evidence type="ECO:0000256" key="1">
    <source>
        <dbReference type="ARBA" id="ARBA00022448"/>
    </source>
</evidence>
<dbReference type="OrthoDB" id="9786835at2"/>
<evidence type="ECO:0000313" key="20">
    <source>
        <dbReference type="EMBL" id="EIJ35471.1"/>
    </source>
</evidence>
<evidence type="ECO:0000256" key="7">
    <source>
        <dbReference type="ARBA" id="ARBA00022692"/>
    </source>
</evidence>
<dbReference type="AlphaFoldDB" id="A0A656HEE6"/>
<keyword evidence="2 16" id="KW-1003">Cell membrane</keyword>
<evidence type="ECO:0000313" key="21">
    <source>
        <dbReference type="Proteomes" id="UP000005317"/>
    </source>
</evidence>
<dbReference type="SMART" id="SM00900">
    <property type="entry name" value="FMN_bind"/>
    <property type="match status" value="1"/>
</dbReference>
<keyword evidence="11 16" id="KW-0915">Sodium</keyword>
<dbReference type="GO" id="GO:0010181">
    <property type="term" value="F:FMN binding"/>
    <property type="evidence" value="ECO:0007669"/>
    <property type="project" value="UniProtKB-UniRule"/>
</dbReference>
<dbReference type="Proteomes" id="UP000005317">
    <property type="component" value="Unassembled WGS sequence"/>
</dbReference>
<dbReference type="GO" id="GO:0005886">
    <property type="term" value="C:plasma membrane"/>
    <property type="evidence" value="ECO:0007669"/>
    <property type="project" value="UniProtKB-SubCell"/>
</dbReference>
<dbReference type="RefSeq" id="WP_002709371.1">
    <property type="nucleotide sequence ID" value="NZ_JH651384.1"/>
</dbReference>
<evidence type="ECO:0000256" key="10">
    <source>
        <dbReference type="ARBA" id="ARBA00023027"/>
    </source>
</evidence>
<dbReference type="GO" id="GO:0016655">
    <property type="term" value="F:oxidoreductase activity, acting on NAD(P)H, quinone or similar compound as acceptor"/>
    <property type="evidence" value="ECO:0007669"/>
    <property type="project" value="UniProtKB-UniRule"/>
</dbReference>
<evidence type="ECO:0000256" key="3">
    <source>
        <dbReference type="ARBA" id="ARBA00022519"/>
    </source>
</evidence>
<proteinExistence type="inferred from homology"/>
<dbReference type="HAMAP" id="MF_00427">
    <property type="entry name" value="NqrC"/>
    <property type="match status" value="1"/>
</dbReference>
<keyword evidence="6 16" id="KW-0288">FMN</keyword>
<dbReference type="NCBIfam" id="NF003749">
    <property type="entry name" value="PRK05346.1-5"/>
    <property type="match status" value="1"/>
</dbReference>
<sequence precursor="true">MFRKFLEMPNDSKQKTIVVALTLCLVCSVAVSAAAVALKPVQEQNKALDKKRNILQIGGLMVPGKSVDELFKQVEPKVVDLQTGEYVDGVDPATFDARAASVDPKQNVVLSKEQDIASIKRRAKYATVYLVKDAQGQLQKIILPVHGYGLWSTLYGFLALQADASTVVGLGFYEHAETPGLGGEVDNPAWKAKWPDKQIFNANGDVAIRILKGAASEGEKAAHEVDALSGATLTSRGVDNLLHFWLGQDGFGPYLQKARSNLTRGGV</sequence>
<organism evidence="20 21">
    <name type="scientific">Thiothrix nivea (strain ATCC 35100 / DSM 5205 / JP2)</name>
    <dbReference type="NCBI Taxonomy" id="870187"/>
    <lineage>
        <taxon>Bacteria</taxon>
        <taxon>Pseudomonadati</taxon>
        <taxon>Pseudomonadota</taxon>
        <taxon>Gammaproteobacteria</taxon>
        <taxon>Thiotrichales</taxon>
        <taxon>Thiotrichaceae</taxon>
        <taxon>Thiothrix</taxon>
    </lineage>
</organism>
<comment type="subunit">
    <text evidence="16 17">Composed of six subunits; NqrA, NqrB, NqrC, NqrD, NqrE and NqrF.</text>
</comment>
<dbReference type="EMBL" id="JH651384">
    <property type="protein sequence ID" value="EIJ35471.1"/>
    <property type="molecule type" value="Genomic_DNA"/>
</dbReference>
<comment type="catalytic activity">
    <reaction evidence="16 17">
        <text>a ubiquinone + n Na(+)(in) + NADH + H(+) = a ubiquinol + n Na(+)(out) + NAD(+)</text>
        <dbReference type="Rhea" id="RHEA:47748"/>
        <dbReference type="Rhea" id="RHEA-COMP:9565"/>
        <dbReference type="Rhea" id="RHEA-COMP:9566"/>
        <dbReference type="ChEBI" id="CHEBI:15378"/>
        <dbReference type="ChEBI" id="CHEBI:16389"/>
        <dbReference type="ChEBI" id="CHEBI:17976"/>
        <dbReference type="ChEBI" id="CHEBI:29101"/>
        <dbReference type="ChEBI" id="CHEBI:57540"/>
        <dbReference type="ChEBI" id="CHEBI:57945"/>
        <dbReference type="EC" id="7.2.1.1"/>
    </reaction>
</comment>
<keyword evidence="3" id="KW-0997">Cell inner membrane</keyword>
<dbReference type="Pfam" id="PF04205">
    <property type="entry name" value="FMN_bind"/>
    <property type="match status" value="1"/>
</dbReference>
<dbReference type="InterPro" id="IPR007329">
    <property type="entry name" value="FMN-bd"/>
</dbReference>
<evidence type="ECO:0000256" key="15">
    <source>
        <dbReference type="ARBA" id="ARBA00023201"/>
    </source>
</evidence>
<evidence type="ECO:0000259" key="19">
    <source>
        <dbReference type="SMART" id="SM00900"/>
    </source>
</evidence>
<evidence type="ECO:0000256" key="16">
    <source>
        <dbReference type="HAMAP-Rule" id="MF_00427"/>
    </source>
</evidence>
<dbReference type="GO" id="GO:0006814">
    <property type="term" value="P:sodium ion transport"/>
    <property type="evidence" value="ECO:0007669"/>
    <property type="project" value="UniProtKB-UniRule"/>
</dbReference>
<keyword evidence="1 16" id="KW-0813">Transport</keyword>
<dbReference type="PIRSF" id="PIRSF009437">
    <property type="entry name" value="NQR-1_subunit_C"/>
    <property type="match status" value="1"/>
</dbReference>
<feature type="signal peptide" evidence="18">
    <location>
        <begin position="1"/>
        <end position="33"/>
    </location>
</feature>
<comment type="caution">
    <text evidence="16">Lacks conserved residue(s) required for the propagation of feature annotation.</text>
</comment>
<evidence type="ECO:0000256" key="4">
    <source>
        <dbReference type="ARBA" id="ARBA00022553"/>
    </source>
</evidence>
<evidence type="ECO:0000256" key="6">
    <source>
        <dbReference type="ARBA" id="ARBA00022643"/>
    </source>
</evidence>
<evidence type="ECO:0000256" key="2">
    <source>
        <dbReference type="ARBA" id="ARBA00022475"/>
    </source>
</evidence>
<evidence type="ECO:0000256" key="17">
    <source>
        <dbReference type="PIRNR" id="PIRNR009437"/>
    </source>
</evidence>
<evidence type="ECO:0000256" key="8">
    <source>
        <dbReference type="ARBA" id="ARBA00022967"/>
    </source>
</evidence>
<dbReference type="NCBIfam" id="TIGR01938">
    <property type="entry name" value="nqrC"/>
    <property type="match status" value="1"/>
</dbReference>
<keyword evidence="18" id="KW-0732">Signal</keyword>
<name>A0A656HEE6_THINJ</name>
<evidence type="ECO:0000256" key="12">
    <source>
        <dbReference type="ARBA" id="ARBA00023065"/>
    </source>
</evidence>
<gene>
    <name evidence="16" type="primary">nqrC</name>
    <name evidence="20" type="ORF">Thini_2945</name>
</gene>
<evidence type="ECO:0000256" key="14">
    <source>
        <dbReference type="ARBA" id="ARBA00023136"/>
    </source>
</evidence>
<keyword evidence="13 16" id="KW-0830">Ubiquinone</keyword>
<dbReference type="PANTHER" id="PTHR37838">
    <property type="entry name" value="NA(+)-TRANSLOCATING NADH-QUINONE REDUCTASE SUBUNIT C"/>
    <property type="match status" value="1"/>
</dbReference>
<comment type="cofactor">
    <cofactor evidence="16 17">
        <name>FMN</name>
        <dbReference type="ChEBI" id="CHEBI:58210"/>
    </cofactor>
</comment>
<keyword evidence="9 16" id="KW-1133">Transmembrane helix</keyword>
<keyword evidence="4 16" id="KW-0597">Phosphoprotein</keyword>
<keyword evidence="15 16" id="KW-0739">Sodium transport</keyword>
<keyword evidence="21" id="KW-1185">Reference proteome</keyword>
<feature type="modified residue" description="FMN phosphoryl threonine" evidence="16">
    <location>
        <position position="232"/>
    </location>
</feature>
<dbReference type="InterPro" id="IPR010204">
    <property type="entry name" value="NqrC"/>
</dbReference>
<keyword evidence="12 16" id="KW-0406">Ion transport</keyword>
<dbReference type="EC" id="7.2.1.1" evidence="16 17"/>
<comment type="function">
    <text evidence="16">NQR complex catalyzes the reduction of ubiquinone-1 to ubiquinol by two successive reactions, coupled with the transport of Na(+) ions from the cytoplasm to the periplasm. NqrA to NqrE are probably involved in the second step, the conversion of ubisemiquinone to ubiquinol.</text>
</comment>
<comment type="subcellular location">
    <subcellularLocation>
        <location evidence="16">Cell membrane</location>
        <topology evidence="16">Single-pass membrane protein</topology>
    </subcellularLocation>
</comment>
<evidence type="ECO:0000256" key="13">
    <source>
        <dbReference type="ARBA" id="ARBA00023075"/>
    </source>
</evidence>
<feature type="domain" description="FMN-binding" evidence="19">
    <location>
        <begin position="149"/>
        <end position="249"/>
    </location>
</feature>
<comment type="similarity">
    <text evidence="16 17">Belongs to the NqrC family.</text>
</comment>
<feature type="chain" id="PRO_5024932768" description="Na(+)-translocating NADH-quinone reductase subunit C" evidence="18">
    <location>
        <begin position="34"/>
        <end position="267"/>
    </location>
</feature>
<reference evidence="21" key="1">
    <citation type="journal article" date="2011" name="Stand. Genomic Sci.">
        <title>Genome sequence of the filamentous, gliding Thiothrix nivea neotype strain (JP2(T)).</title>
        <authorList>
            <person name="Lapidus A."/>
            <person name="Nolan M."/>
            <person name="Lucas S."/>
            <person name="Glavina Del Rio T."/>
            <person name="Tice H."/>
            <person name="Cheng J.F."/>
            <person name="Tapia R."/>
            <person name="Han C."/>
            <person name="Goodwin L."/>
            <person name="Pitluck S."/>
            <person name="Liolios K."/>
            <person name="Pagani I."/>
            <person name="Ivanova N."/>
            <person name="Huntemann M."/>
            <person name="Mavromatis K."/>
            <person name="Mikhailova N."/>
            <person name="Pati A."/>
            <person name="Chen A."/>
            <person name="Palaniappan K."/>
            <person name="Land M."/>
            <person name="Brambilla E.M."/>
            <person name="Rohde M."/>
            <person name="Abt B."/>
            <person name="Verbarg S."/>
            <person name="Goker M."/>
            <person name="Bristow J."/>
            <person name="Eisen J.A."/>
            <person name="Markowitz V."/>
            <person name="Hugenholtz P."/>
            <person name="Kyrpides N.C."/>
            <person name="Klenk H.P."/>
            <person name="Woyke T."/>
        </authorList>
    </citation>
    <scope>NUCLEOTIDE SEQUENCE [LARGE SCALE GENOMIC DNA]</scope>
    <source>
        <strain evidence="21">ATCC 35100 / DSM 5205 / JP2</strain>
    </source>
</reference>
<keyword evidence="10 16" id="KW-0520">NAD</keyword>
<evidence type="ECO:0000256" key="18">
    <source>
        <dbReference type="SAM" id="SignalP"/>
    </source>
</evidence>